<dbReference type="Proteomes" id="UP000229893">
    <property type="component" value="Unassembled WGS sequence"/>
</dbReference>
<protein>
    <submittedName>
        <fullName evidence="1">Uncharacterized protein</fullName>
    </submittedName>
</protein>
<comment type="caution">
    <text evidence="1">The sequence shown here is derived from an EMBL/GenBank/DDBJ whole genome shotgun (WGS) entry which is preliminary data.</text>
</comment>
<proteinExistence type="predicted"/>
<evidence type="ECO:0000313" key="2">
    <source>
        <dbReference type="Proteomes" id="UP000229893"/>
    </source>
</evidence>
<accession>A0A2H0N7C3</accession>
<evidence type="ECO:0000313" key="1">
    <source>
        <dbReference type="EMBL" id="PIR04793.1"/>
    </source>
</evidence>
<dbReference type="AlphaFoldDB" id="A0A2H0N7C3"/>
<sequence length="131" mass="14843">MGLKLTVELIDKLSDEKALEILREIVELDIEMTSKYYPEKSGMEKISAPYFPGVAGCIYLTDGLIGVKNFKLSPTGVKETLKLYLKMEQSFLKLLNREDVTEGDKTEVISIKLDDAKIIRNTIKVLKNDEE</sequence>
<gene>
    <name evidence="1" type="ORF">COV57_02535</name>
</gene>
<dbReference type="EMBL" id="PCWO01000036">
    <property type="protein sequence ID" value="PIR04793.1"/>
    <property type="molecule type" value="Genomic_DNA"/>
</dbReference>
<reference evidence="1 2" key="1">
    <citation type="submission" date="2017-09" db="EMBL/GenBank/DDBJ databases">
        <title>Depth-based differentiation of microbial function through sediment-hosted aquifers and enrichment of novel symbionts in the deep terrestrial subsurface.</title>
        <authorList>
            <person name="Probst A.J."/>
            <person name="Ladd B."/>
            <person name="Jarett J.K."/>
            <person name="Geller-Mcgrath D.E."/>
            <person name="Sieber C.M."/>
            <person name="Emerson J.B."/>
            <person name="Anantharaman K."/>
            <person name="Thomas B.C."/>
            <person name="Malmstrom R."/>
            <person name="Stieglmeier M."/>
            <person name="Klingl A."/>
            <person name="Woyke T."/>
            <person name="Ryan C.M."/>
            <person name="Banfield J.F."/>
        </authorList>
    </citation>
    <scope>NUCLEOTIDE SEQUENCE [LARGE SCALE GENOMIC DNA]</scope>
    <source>
        <strain evidence="1">CG11_big_fil_rev_8_21_14_0_20_35_14</strain>
    </source>
</reference>
<name>A0A2H0N7C3_9BACT</name>
<organism evidence="1 2">
    <name type="scientific">Candidatus Liptonbacteria bacterium CG11_big_fil_rev_8_21_14_0_20_35_14</name>
    <dbReference type="NCBI Taxonomy" id="1974634"/>
    <lineage>
        <taxon>Bacteria</taxon>
        <taxon>Candidatus Liptoniibacteriota</taxon>
    </lineage>
</organism>